<proteinExistence type="predicted"/>
<evidence type="ECO:0000313" key="1">
    <source>
        <dbReference type="EMBL" id="KAL3425542.1"/>
    </source>
</evidence>
<sequence length="555" mass="62505">MDIFYTTSTKLLQEDIFSILKEYESSAFFSLADILSRSPNPGLFIEGTGIISLPLSDSGANAIVSLAKRLSKHGDGQISEKVVPGIWELPHSFRITNLAWDDVIESVIAKVCNTLGIDGTSDRIQADLRCLTLYEEGADYLHNKNVTTSLANLELWQSLFLHTMREDYFIAWCSYVAYTIGPISTGKRLLLIYDLLHTPEYAVKALETSPVENNGSRLIPMLNRWNDSFRDNSSLLHVPQTLAYPLGRHYSDDELSRSSFAEYGTSHDLDGTLIAFRQIYSRGDILGNSIFENNDGLDTASQTLQDDELIPLHCHTVPILVPAAKKFKFVLGMLYNESLSSLMPVSELWISRLLKSYRATHDDVRRQALRDELDLLSEELVSALLIWKGENLALTDELLSHEDRITAQLIFAAMTMNIDIALLRALRLLPCQSDELIFWDLSLLSGLIDLSSLLPDSIATMKLKFARHGAALGIFWKWCASTILSRFREYSVPYPVVLAAVMDVMYDYEDEIITSVPVKTVSDEFTPYLVQNFSLQVLSIERRKDETSSENSELS</sequence>
<comment type="caution">
    <text evidence="1">The sequence shown here is derived from an EMBL/GenBank/DDBJ whole genome shotgun (WGS) entry which is preliminary data.</text>
</comment>
<evidence type="ECO:0000313" key="2">
    <source>
        <dbReference type="Proteomes" id="UP001629113"/>
    </source>
</evidence>
<keyword evidence="2" id="KW-1185">Reference proteome</keyword>
<organism evidence="1 2">
    <name type="scientific">Phlyctema vagabunda</name>
    <dbReference type="NCBI Taxonomy" id="108571"/>
    <lineage>
        <taxon>Eukaryota</taxon>
        <taxon>Fungi</taxon>
        <taxon>Dikarya</taxon>
        <taxon>Ascomycota</taxon>
        <taxon>Pezizomycotina</taxon>
        <taxon>Leotiomycetes</taxon>
        <taxon>Helotiales</taxon>
        <taxon>Dermateaceae</taxon>
        <taxon>Phlyctema</taxon>
    </lineage>
</organism>
<accession>A0ABR4PQW5</accession>
<gene>
    <name evidence="1" type="ORF">PVAG01_02333</name>
</gene>
<reference evidence="1 2" key="1">
    <citation type="submission" date="2024-06" db="EMBL/GenBank/DDBJ databases">
        <title>Complete genome of Phlyctema vagabunda strain 19-DSS-EL-015.</title>
        <authorList>
            <person name="Fiorenzani C."/>
        </authorList>
    </citation>
    <scope>NUCLEOTIDE SEQUENCE [LARGE SCALE GENOMIC DNA]</scope>
    <source>
        <strain evidence="1 2">19-DSS-EL-015</strain>
    </source>
</reference>
<dbReference type="Proteomes" id="UP001629113">
    <property type="component" value="Unassembled WGS sequence"/>
</dbReference>
<name>A0ABR4PQW5_9HELO</name>
<dbReference type="EMBL" id="JBFCZG010000002">
    <property type="protein sequence ID" value="KAL3425542.1"/>
    <property type="molecule type" value="Genomic_DNA"/>
</dbReference>
<protein>
    <submittedName>
        <fullName evidence="1">2og-fe oxygenase superfamily protein</fullName>
    </submittedName>
</protein>